<dbReference type="Proteomes" id="UP001207930">
    <property type="component" value="Unassembled WGS sequence"/>
</dbReference>
<accession>A0ABT3FT10</accession>
<keyword evidence="4" id="KW-1185">Reference proteome</keyword>
<evidence type="ECO:0008006" key="5">
    <source>
        <dbReference type="Google" id="ProtNLM"/>
    </source>
</evidence>
<evidence type="ECO:0000313" key="3">
    <source>
        <dbReference type="EMBL" id="MCW1886120.1"/>
    </source>
</evidence>
<keyword evidence="2" id="KW-0732">Signal</keyword>
<dbReference type="RefSeq" id="WP_264502074.1">
    <property type="nucleotide sequence ID" value="NZ_JAPDDS010000008.1"/>
</dbReference>
<feature type="chain" id="PRO_5046350039" description="Transporter" evidence="2">
    <location>
        <begin position="20"/>
        <end position="278"/>
    </location>
</feature>
<gene>
    <name evidence="3" type="ORF">OKA04_15380</name>
</gene>
<feature type="signal peptide" evidence="2">
    <location>
        <begin position="1"/>
        <end position="19"/>
    </location>
</feature>
<organism evidence="3 4">
    <name type="scientific">Luteolibacter flavescens</name>
    <dbReference type="NCBI Taxonomy" id="1859460"/>
    <lineage>
        <taxon>Bacteria</taxon>
        <taxon>Pseudomonadati</taxon>
        <taxon>Verrucomicrobiota</taxon>
        <taxon>Verrucomicrobiia</taxon>
        <taxon>Verrucomicrobiales</taxon>
        <taxon>Verrucomicrobiaceae</taxon>
        <taxon>Luteolibacter</taxon>
    </lineage>
</organism>
<protein>
    <recommendedName>
        <fullName evidence="5">Transporter</fullName>
    </recommendedName>
</protein>
<evidence type="ECO:0000256" key="1">
    <source>
        <dbReference type="SAM" id="MobiDB-lite"/>
    </source>
</evidence>
<comment type="caution">
    <text evidence="3">The sequence shown here is derived from an EMBL/GenBank/DDBJ whole genome shotgun (WGS) entry which is preliminary data.</text>
</comment>
<proteinExistence type="predicted"/>
<dbReference type="EMBL" id="JAPDDS010000008">
    <property type="protein sequence ID" value="MCW1886120.1"/>
    <property type="molecule type" value="Genomic_DNA"/>
</dbReference>
<sequence>MNRLLLLLSLALLSSSARAHHGQDFFVTLDTRVPELGHGSVFISGSWAKNSGADETEIDPGFLMGLGGGFAAGSTFQLSNGTPGDFGYAGVTPLLQWSRAVPGTDFRVGASAAYHFADSSHSSSHSSVHYHVIPGGSGGPGTNPDAPPPGTIGQHIHGGGGHSHDGIHRHGEDHFQTRLIGEWQASGRTRVLANFLMVGGGSDDIDFGYALAVRQDLTARLAAGLEVIGDLVSHGLHEAIAGLFYSPTHDVSLRLGAGTGFGPGSTDISIHGGMTWRF</sequence>
<name>A0ABT3FT10_9BACT</name>
<evidence type="ECO:0000256" key="2">
    <source>
        <dbReference type="SAM" id="SignalP"/>
    </source>
</evidence>
<reference evidence="3 4" key="1">
    <citation type="submission" date="2022-10" db="EMBL/GenBank/DDBJ databases">
        <title>Luteolibacter flavescens strain MCCC 1K03193, whole genome shotgun sequencing project.</title>
        <authorList>
            <person name="Zhao G."/>
            <person name="Shen L."/>
        </authorList>
    </citation>
    <scope>NUCLEOTIDE SEQUENCE [LARGE SCALE GENOMIC DNA]</scope>
    <source>
        <strain evidence="3 4">MCCC 1K03193</strain>
    </source>
</reference>
<feature type="region of interest" description="Disordered" evidence="1">
    <location>
        <begin position="134"/>
        <end position="164"/>
    </location>
</feature>
<evidence type="ECO:0000313" key="4">
    <source>
        <dbReference type="Proteomes" id="UP001207930"/>
    </source>
</evidence>